<evidence type="ECO:0000313" key="2">
    <source>
        <dbReference type="Proteomes" id="UP001141253"/>
    </source>
</evidence>
<evidence type="ECO:0000313" key="1">
    <source>
        <dbReference type="EMBL" id="KAJ6354897.1"/>
    </source>
</evidence>
<organism evidence="1 2">
    <name type="scientific">Salix suchowensis</name>
    <dbReference type="NCBI Taxonomy" id="1278906"/>
    <lineage>
        <taxon>Eukaryota</taxon>
        <taxon>Viridiplantae</taxon>
        <taxon>Streptophyta</taxon>
        <taxon>Embryophyta</taxon>
        <taxon>Tracheophyta</taxon>
        <taxon>Spermatophyta</taxon>
        <taxon>Magnoliopsida</taxon>
        <taxon>eudicotyledons</taxon>
        <taxon>Gunneridae</taxon>
        <taxon>Pentapetalae</taxon>
        <taxon>rosids</taxon>
        <taxon>fabids</taxon>
        <taxon>Malpighiales</taxon>
        <taxon>Salicaceae</taxon>
        <taxon>Saliceae</taxon>
        <taxon>Salix</taxon>
    </lineage>
</organism>
<sequence>MHVWDYKFPVAFYELLTIKSGYSNTMPTPLTIAEKESPLSGHEGTVSVLPIEGFISGYSCLRFRQL</sequence>
<comment type="caution">
    <text evidence="1">The sequence shown here is derived from an EMBL/GenBank/DDBJ whole genome shotgun (WGS) entry which is preliminary data.</text>
</comment>
<name>A0ABQ9ARK0_9ROSI</name>
<proteinExistence type="predicted"/>
<dbReference type="Proteomes" id="UP001141253">
    <property type="component" value="Chromosome 18"/>
</dbReference>
<keyword evidence="2" id="KW-1185">Reference proteome</keyword>
<gene>
    <name evidence="1" type="ORF">OIU77_005485</name>
</gene>
<protein>
    <submittedName>
        <fullName evidence="1">Uncharacterized protein</fullName>
    </submittedName>
</protein>
<accession>A0ABQ9ARK0</accession>
<reference evidence="1" key="1">
    <citation type="submission" date="2022-10" db="EMBL/GenBank/DDBJ databases">
        <authorList>
            <person name="Hyden B.L."/>
            <person name="Feng K."/>
            <person name="Yates T."/>
            <person name="Jawdy S."/>
            <person name="Smart L.B."/>
            <person name="Muchero W."/>
        </authorList>
    </citation>
    <scope>NUCLEOTIDE SEQUENCE</scope>
    <source>
        <tissue evidence="1">Shoot tip</tissue>
    </source>
</reference>
<reference evidence="1" key="2">
    <citation type="journal article" date="2023" name="Int. J. Mol. Sci.">
        <title>De Novo Assembly and Annotation of 11 Diverse Shrub Willow (Salix) Genomes Reveals Novel Gene Organization in Sex-Linked Regions.</title>
        <authorList>
            <person name="Hyden B."/>
            <person name="Feng K."/>
            <person name="Yates T.B."/>
            <person name="Jawdy S."/>
            <person name="Cereghino C."/>
            <person name="Smart L.B."/>
            <person name="Muchero W."/>
        </authorList>
    </citation>
    <scope>NUCLEOTIDE SEQUENCE</scope>
    <source>
        <tissue evidence="1">Shoot tip</tissue>
    </source>
</reference>
<dbReference type="EMBL" id="JAPFFI010000017">
    <property type="protein sequence ID" value="KAJ6354897.1"/>
    <property type="molecule type" value="Genomic_DNA"/>
</dbReference>